<dbReference type="AlphaFoldDB" id="A0A150MP58"/>
<gene>
    <name evidence="1" type="ORF">B4109_1421</name>
</gene>
<sequence>MEAQAGQTALAGTLERLEQSVIAQQEREERRQLRWEEQLAKEEAAQQAVIEALTVQSDTMRRLEQRTAEREQLAEGMAARLEWQEKLYQKLIEQFELQHVFHETVIERLEAQEATQYKVTRQLDGLKEALYERCSFIVDSVRQLFHSFFPKRGPKPDRQAAEQKQSVSL</sequence>
<evidence type="ECO:0000313" key="2">
    <source>
        <dbReference type="Proteomes" id="UP000075424"/>
    </source>
</evidence>
<organism evidence="1 2">
    <name type="scientific">Geobacillus stearothermophilus</name>
    <name type="common">Bacillus stearothermophilus</name>
    <dbReference type="NCBI Taxonomy" id="1422"/>
    <lineage>
        <taxon>Bacteria</taxon>
        <taxon>Bacillati</taxon>
        <taxon>Bacillota</taxon>
        <taxon>Bacilli</taxon>
        <taxon>Bacillales</taxon>
        <taxon>Anoxybacillaceae</taxon>
        <taxon>Geobacillus</taxon>
    </lineage>
</organism>
<dbReference type="PATRIC" id="fig|1422.18.peg.34"/>
<reference evidence="1 2" key="1">
    <citation type="submission" date="2016-01" db="EMBL/GenBank/DDBJ databases">
        <title>Draft Genome Sequences of Seven Thermophilic Sporeformers Isolated from Foods.</title>
        <authorList>
            <person name="Berendsen E.M."/>
            <person name="Wells-Bennik M.H."/>
            <person name="Krawcyk A.O."/>
            <person name="De Jong A."/>
            <person name="Holsappel S."/>
            <person name="Eijlander R.T."/>
            <person name="Kuipers O.P."/>
        </authorList>
    </citation>
    <scope>NUCLEOTIDE SEQUENCE [LARGE SCALE GENOMIC DNA]</scope>
    <source>
        <strain evidence="1 2">B4109</strain>
    </source>
</reference>
<comment type="caution">
    <text evidence="1">The sequence shown here is derived from an EMBL/GenBank/DDBJ whole genome shotgun (WGS) entry which is preliminary data.</text>
</comment>
<evidence type="ECO:0000313" key="1">
    <source>
        <dbReference type="EMBL" id="KYD26248.1"/>
    </source>
</evidence>
<name>A0A150MP58_GEOSE</name>
<dbReference type="EMBL" id="LQYV01000071">
    <property type="protein sequence ID" value="KYD26248.1"/>
    <property type="molecule type" value="Genomic_DNA"/>
</dbReference>
<proteinExistence type="predicted"/>
<accession>A0A150MP58</accession>
<protein>
    <submittedName>
        <fullName evidence="1">Uncharacterized protein</fullName>
    </submittedName>
</protein>
<dbReference type="Proteomes" id="UP000075424">
    <property type="component" value="Unassembled WGS sequence"/>
</dbReference>